<keyword evidence="11" id="KW-1185">Reference proteome</keyword>
<dbReference type="EC" id="3.4.13.22" evidence="9"/>
<dbReference type="Proteomes" id="UP000184440">
    <property type="component" value="Unassembled WGS sequence"/>
</dbReference>
<evidence type="ECO:0000256" key="2">
    <source>
        <dbReference type="ARBA" id="ARBA00022670"/>
    </source>
</evidence>
<evidence type="ECO:0000313" key="11">
    <source>
        <dbReference type="Proteomes" id="UP000184440"/>
    </source>
</evidence>
<feature type="active site" description="Proton donor/acceptor" evidence="9">
    <location>
        <position position="193"/>
    </location>
</feature>
<dbReference type="CDD" id="cd14843">
    <property type="entry name" value="D-Ala-D-Ala_dipeptidase_like"/>
    <property type="match status" value="1"/>
</dbReference>
<keyword evidence="7 9" id="KW-0482">Metalloprotease</keyword>
<reference evidence="10 11" key="1">
    <citation type="submission" date="2016-11" db="EMBL/GenBank/DDBJ databases">
        <authorList>
            <person name="Jaros S."/>
            <person name="Januszkiewicz K."/>
            <person name="Wedrychowicz H."/>
        </authorList>
    </citation>
    <scope>NUCLEOTIDE SEQUENCE [LARGE SCALE GENOMIC DNA]</scope>
    <source>
        <strain evidence="10 11">DSM 46144</strain>
    </source>
</reference>
<dbReference type="PANTHER" id="PTHR43126">
    <property type="entry name" value="D-ALANYL-D-ALANINE DIPEPTIDASE"/>
    <property type="match status" value="1"/>
</dbReference>
<evidence type="ECO:0000256" key="8">
    <source>
        <dbReference type="ARBA" id="ARBA00023316"/>
    </source>
</evidence>
<evidence type="ECO:0000256" key="3">
    <source>
        <dbReference type="ARBA" id="ARBA00022723"/>
    </source>
</evidence>
<keyword evidence="4 9" id="KW-0378">Hydrolase</keyword>
<dbReference type="GO" id="GO:0071555">
    <property type="term" value="P:cell wall organization"/>
    <property type="evidence" value="ECO:0007669"/>
    <property type="project" value="UniProtKB-KW"/>
</dbReference>
<sequence>MAGVADDMVLLSDPVIAAVTTADSGEPVVDATDGTGLRLDTREVQHNPLLQFVRSGLRDRLLRAEASLPQGVHLLLIEGYRPPAVQLQQFTAYADLLRQRNPEWTAERIRREASRFISPPEVAPHCTGGAIDVTLCSEDGVELDMGTDVNASPVASANRCYTAAPDIPLAAAANRRLLVTALREAGLVNYPTEWWHWSYGDRYWAYSTGTSARYAPLSTDQVVTG</sequence>
<dbReference type="GO" id="GO:0008270">
    <property type="term" value="F:zinc ion binding"/>
    <property type="evidence" value="ECO:0007669"/>
    <property type="project" value="UniProtKB-UniRule"/>
</dbReference>
<evidence type="ECO:0000256" key="6">
    <source>
        <dbReference type="ARBA" id="ARBA00022997"/>
    </source>
</evidence>
<organism evidence="10 11">
    <name type="scientific">Cryptosporangium aurantiacum</name>
    <dbReference type="NCBI Taxonomy" id="134849"/>
    <lineage>
        <taxon>Bacteria</taxon>
        <taxon>Bacillati</taxon>
        <taxon>Actinomycetota</taxon>
        <taxon>Actinomycetes</taxon>
        <taxon>Cryptosporangiales</taxon>
        <taxon>Cryptosporangiaceae</taxon>
        <taxon>Cryptosporangium</taxon>
    </lineage>
</organism>
<dbReference type="EMBL" id="FRCS01000001">
    <property type="protein sequence ID" value="SHM33176.1"/>
    <property type="molecule type" value="Genomic_DNA"/>
</dbReference>
<comment type="cofactor">
    <cofactor evidence="9">
        <name>Zn(2+)</name>
        <dbReference type="ChEBI" id="CHEBI:29105"/>
    </cofactor>
    <text evidence="9">Binds 1 zinc ion per subunit.</text>
</comment>
<evidence type="ECO:0000256" key="1">
    <source>
        <dbReference type="ARBA" id="ARBA00001362"/>
    </source>
</evidence>
<gene>
    <name evidence="10" type="ORF">SAMN05443668_101323</name>
</gene>
<dbReference type="GO" id="GO:0006508">
    <property type="term" value="P:proteolysis"/>
    <property type="evidence" value="ECO:0007669"/>
    <property type="project" value="UniProtKB-KW"/>
</dbReference>
<feature type="binding site" evidence="9">
    <location>
        <position position="132"/>
    </location>
    <ligand>
        <name>Zn(2+)</name>
        <dbReference type="ChEBI" id="CHEBI:29105"/>
        <note>catalytic</note>
    </ligand>
</feature>
<evidence type="ECO:0000256" key="5">
    <source>
        <dbReference type="ARBA" id="ARBA00022833"/>
    </source>
</evidence>
<dbReference type="GO" id="GO:0008237">
    <property type="term" value="F:metallopeptidase activity"/>
    <property type="evidence" value="ECO:0007669"/>
    <property type="project" value="UniProtKB-KW"/>
</dbReference>
<proteinExistence type="inferred from homology"/>
<dbReference type="SUPFAM" id="SSF55166">
    <property type="entry name" value="Hedgehog/DD-peptidase"/>
    <property type="match status" value="1"/>
</dbReference>
<protein>
    <recommendedName>
        <fullName evidence="9">D-alanyl-D-alanine dipeptidase</fullName>
        <shortName evidence="9">D-Ala-D-Ala dipeptidase</shortName>
        <ecNumber evidence="9">3.4.13.22</ecNumber>
    </recommendedName>
</protein>
<keyword evidence="6 9" id="KW-0224">Dipeptidase</keyword>
<feature type="binding site" evidence="9">
    <location>
        <position position="196"/>
    </location>
    <ligand>
        <name>Zn(2+)</name>
        <dbReference type="ChEBI" id="CHEBI:29105"/>
        <note>catalytic</note>
    </ligand>
</feature>
<dbReference type="InterPro" id="IPR009045">
    <property type="entry name" value="Zn_M74/Hedgehog-like"/>
</dbReference>
<comment type="function">
    <text evidence="9">Catalyzes hydrolysis of the D-alanyl-D-alanine dipeptide.</text>
</comment>
<keyword evidence="2 9" id="KW-0645">Protease</keyword>
<name>A0A1M7HXD5_9ACTN</name>
<dbReference type="HAMAP" id="MF_01924">
    <property type="entry name" value="A_A_dipeptidase"/>
    <property type="match status" value="1"/>
</dbReference>
<keyword evidence="5 9" id="KW-0862">Zinc</keyword>
<dbReference type="AlphaFoldDB" id="A0A1M7HXD5"/>
<comment type="similarity">
    <text evidence="9">Belongs to the peptidase M15D family.</text>
</comment>
<keyword evidence="8" id="KW-0961">Cell wall biogenesis/degradation</keyword>
<feature type="site" description="Transition state stabilizer" evidence="9">
    <location>
        <position position="81"/>
    </location>
</feature>
<evidence type="ECO:0000256" key="7">
    <source>
        <dbReference type="ARBA" id="ARBA00023049"/>
    </source>
</evidence>
<dbReference type="Pfam" id="PF01427">
    <property type="entry name" value="Peptidase_M15"/>
    <property type="match status" value="1"/>
</dbReference>
<feature type="binding site" evidence="9">
    <location>
        <position position="125"/>
    </location>
    <ligand>
        <name>Zn(2+)</name>
        <dbReference type="ChEBI" id="CHEBI:29105"/>
        <note>catalytic</note>
    </ligand>
</feature>
<comment type="catalytic activity">
    <reaction evidence="1 9">
        <text>D-alanyl-D-alanine + H2O = 2 D-alanine</text>
        <dbReference type="Rhea" id="RHEA:20661"/>
        <dbReference type="ChEBI" id="CHEBI:15377"/>
        <dbReference type="ChEBI" id="CHEBI:57416"/>
        <dbReference type="ChEBI" id="CHEBI:57822"/>
        <dbReference type="EC" id="3.4.13.22"/>
    </reaction>
</comment>
<dbReference type="GO" id="GO:0160237">
    <property type="term" value="F:D-Ala-D-Ala dipeptidase activity"/>
    <property type="evidence" value="ECO:0007669"/>
    <property type="project" value="UniProtKB-EC"/>
</dbReference>
<dbReference type="Gene3D" id="3.30.1380.10">
    <property type="match status" value="1"/>
</dbReference>
<dbReference type="PANTHER" id="PTHR43126:SF2">
    <property type="entry name" value="D-ALANYL-D-ALANINE DIPEPTIDASE"/>
    <property type="match status" value="1"/>
</dbReference>
<evidence type="ECO:0000256" key="9">
    <source>
        <dbReference type="HAMAP-Rule" id="MF_01924"/>
    </source>
</evidence>
<dbReference type="STRING" id="134849.SAMN05443668_101323"/>
<accession>A0A1M7HXD5</accession>
<dbReference type="InterPro" id="IPR000755">
    <property type="entry name" value="A_A_dipeptidase"/>
</dbReference>
<evidence type="ECO:0000256" key="4">
    <source>
        <dbReference type="ARBA" id="ARBA00022801"/>
    </source>
</evidence>
<evidence type="ECO:0000313" key="10">
    <source>
        <dbReference type="EMBL" id="SHM33176.1"/>
    </source>
</evidence>
<keyword evidence="3 9" id="KW-0479">Metal-binding</keyword>